<accession>A0ACC3ML89</accession>
<gene>
    <name evidence="1" type="primary">TMA16_2</name>
    <name evidence="1" type="ORF">LTR37_017010</name>
</gene>
<dbReference type="EMBL" id="JAUTXU010000212">
    <property type="protein sequence ID" value="KAK3698302.1"/>
    <property type="molecule type" value="Genomic_DNA"/>
</dbReference>
<comment type="caution">
    <text evidence="1">The sequence shown here is derived from an EMBL/GenBank/DDBJ whole genome shotgun (WGS) entry which is preliminary data.</text>
</comment>
<evidence type="ECO:0000313" key="2">
    <source>
        <dbReference type="Proteomes" id="UP001281147"/>
    </source>
</evidence>
<name>A0ACC3ML89_9PEZI</name>
<organism evidence="1 2">
    <name type="scientific">Vermiconidia calcicola</name>
    <dbReference type="NCBI Taxonomy" id="1690605"/>
    <lineage>
        <taxon>Eukaryota</taxon>
        <taxon>Fungi</taxon>
        <taxon>Dikarya</taxon>
        <taxon>Ascomycota</taxon>
        <taxon>Pezizomycotina</taxon>
        <taxon>Dothideomycetes</taxon>
        <taxon>Dothideomycetidae</taxon>
        <taxon>Mycosphaerellales</taxon>
        <taxon>Extremaceae</taxon>
        <taxon>Vermiconidia</taxon>
    </lineage>
</organism>
<protein>
    <submittedName>
        <fullName evidence="1">Translation machinery-associated protein 16</fullName>
    </submittedName>
</protein>
<keyword evidence="2" id="KW-1185">Reference proteome</keyword>
<proteinExistence type="predicted"/>
<evidence type="ECO:0000313" key="1">
    <source>
        <dbReference type="EMBL" id="KAK3698302.1"/>
    </source>
</evidence>
<dbReference type="Proteomes" id="UP001281147">
    <property type="component" value="Unassembled WGS sequence"/>
</dbReference>
<sequence length="179" mass="20791">MPSSLAKVQKHVHKKKGNKINSLHENSRDAQRLRKAGARDDRVARLHAVQKKANRLWIERVAYFQERLPDTLHPMQVDVIQQLISDYIARNVEELEVLKAERRSGRPASTRQTLLEQQRTLEEREYESGFWLPDLQDEQTLQRLDSWKGDWVGLGVMKFVRVEKGGLVKDSQFPPRGAS</sequence>
<reference evidence="1" key="1">
    <citation type="submission" date="2023-07" db="EMBL/GenBank/DDBJ databases">
        <title>Black Yeasts Isolated from many extreme environments.</title>
        <authorList>
            <person name="Coleine C."/>
            <person name="Stajich J.E."/>
            <person name="Selbmann L."/>
        </authorList>
    </citation>
    <scope>NUCLEOTIDE SEQUENCE</scope>
    <source>
        <strain evidence="1">CCFEE 5714</strain>
    </source>
</reference>